<comment type="caution">
    <text evidence="1">The sequence shown here is derived from an EMBL/GenBank/DDBJ whole genome shotgun (WGS) entry which is preliminary data.</text>
</comment>
<evidence type="ECO:0000313" key="2">
    <source>
        <dbReference type="Proteomes" id="UP000314294"/>
    </source>
</evidence>
<dbReference type="Proteomes" id="UP000314294">
    <property type="component" value="Unassembled WGS sequence"/>
</dbReference>
<proteinExistence type="predicted"/>
<dbReference type="EMBL" id="SRLO01000001">
    <property type="protein sequence ID" value="TNN89501.1"/>
    <property type="molecule type" value="Genomic_DNA"/>
</dbReference>
<dbReference type="AlphaFoldDB" id="A0A4Z2JHV8"/>
<evidence type="ECO:0000313" key="1">
    <source>
        <dbReference type="EMBL" id="TNN89501.1"/>
    </source>
</evidence>
<accession>A0A4Z2JHV8</accession>
<reference evidence="1 2" key="1">
    <citation type="submission" date="2019-03" db="EMBL/GenBank/DDBJ databases">
        <title>First draft genome of Liparis tanakae, snailfish: a comprehensive survey of snailfish specific genes.</title>
        <authorList>
            <person name="Kim W."/>
            <person name="Song I."/>
            <person name="Jeong J.-H."/>
            <person name="Kim D."/>
            <person name="Kim S."/>
            <person name="Ryu S."/>
            <person name="Song J.Y."/>
            <person name="Lee S.K."/>
        </authorList>
    </citation>
    <scope>NUCLEOTIDE SEQUENCE [LARGE SCALE GENOMIC DNA]</scope>
    <source>
        <tissue evidence="1">Muscle</tissue>
    </source>
</reference>
<keyword evidence="2" id="KW-1185">Reference proteome</keyword>
<organism evidence="1 2">
    <name type="scientific">Liparis tanakae</name>
    <name type="common">Tanaka's snailfish</name>
    <dbReference type="NCBI Taxonomy" id="230148"/>
    <lineage>
        <taxon>Eukaryota</taxon>
        <taxon>Metazoa</taxon>
        <taxon>Chordata</taxon>
        <taxon>Craniata</taxon>
        <taxon>Vertebrata</taxon>
        <taxon>Euteleostomi</taxon>
        <taxon>Actinopterygii</taxon>
        <taxon>Neopterygii</taxon>
        <taxon>Teleostei</taxon>
        <taxon>Neoteleostei</taxon>
        <taxon>Acanthomorphata</taxon>
        <taxon>Eupercaria</taxon>
        <taxon>Perciformes</taxon>
        <taxon>Cottioidei</taxon>
        <taxon>Cottales</taxon>
        <taxon>Liparidae</taxon>
        <taxon>Liparis</taxon>
    </lineage>
</organism>
<name>A0A4Z2JHV8_9TELE</name>
<gene>
    <name evidence="1" type="ORF">EYF80_000104</name>
</gene>
<sequence length="134" mass="15094">MEGFRRVLEAQQHVGEDRERSLPHDGNLHLNNAEDLKHRGAADNQPQAAVNVVYYGWVFAVQRAIALLEKTEDKVFTEEMLKLWAVVTCVGFQNLEADLPLKGIFTEQDEAGESADYPSNDVIPMDREVGRTLV</sequence>
<protein>
    <submittedName>
        <fullName evidence="1">Uncharacterized protein</fullName>
    </submittedName>
</protein>